<dbReference type="Proteomes" id="UP000648239">
    <property type="component" value="Unassembled WGS sequence"/>
</dbReference>
<dbReference type="InterPro" id="IPR029026">
    <property type="entry name" value="tRNA_m1G_MTases_N"/>
</dbReference>
<dbReference type="GO" id="GO:0008173">
    <property type="term" value="F:RNA methyltransferase activity"/>
    <property type="evidence" value="ECO:0007669"/>
    <property type="project" value="InterPro"/>
</dbReference>
<dbReference type="GO" id="GO:0006396">
    <property type="term" value="P:RNA processing"/>
    <property type="evidence" value="ECO:0007669"/>
    <property type="project" value="InterPro"/>
</dbReference>
<dbReference type="EMBL" id="JACXWD010000052">
    <property type="protein sequence ID" value="MBD3868990.1"/>
    <property type="molecule type" value="Genomic_DNA"/>
</dbReference>
<dbReference type="Gene3D" id="3.30.1330.30">
    <property type="match status" value="1"/>
</dbReference>
<dbReference type="InterPro" id="IPR001537">
    <property type="entry name" value="SpoU_MeTrfase"/>
</dbReference>
<proteinExistence type="inferred from homology"/>
<keyword evidence="2 6" id="KW-0489">Methyltransferase</keyword>
<evidence type="ECO:0000259" key="5">
    <source>
        <dbReference type="Pfam" id="PF22435"/>
    </source>
</evidence>
<dbReference type="PANTHER" id="PTHR43191:SF2">
    <property type="entry name" value="RRNA METHYLTRANSFERASE 3, MITOCHONDRIAL"/>
    <property type="match status" value="1"/>
</dbReference>
<feature type="domain" description="MRM3-like substrate binding" evidence="5">
    <location>
        <begin position="14"/>
        <end position="88"/>
    </location>
</feature>
<keyword evidence="3" id="KW-0808">Transferase</keyword>
<evidence type="ECO:0000313" key="7">
    <source>
        <dbReference type="Proteomes" id="UP000648239"/>
    </source>
</evidence>
<feature type="domain" description="tRNA/rRNA methyltransferase SpoU type" evidence="4">
    <location>
        <begin position="118"/>
        <end position="259"/>
    </location>
</feature>
<evidence type="ECO:0000256" key="2">
    <source>
        <dbReference type="ARBA" id="ARBA00022603"/>
    </source>
</evidence>
<gene>
    <name evidence="6" type="ORF">IFK94_12760</name>
</gene>
<dbReference type="GO" id="GO:0032259">
    <property type="term" value="P:methylation"/>
    <property type="evidence" value="ECO:0007669"/>
    <property type="project" value="UniProtKB-KW"/>
</dbReference>
<evidence type="ECO:0000256" key="3">
    <source>
        <dbReference type="ARBA" id="ARBA00022679"/>
    </source>
</evidence>
<dbReference type="Pfam" id="PF00588">
    <property type="entry name" value="SpoU_methylase"/>
    <property type="match status" value="1"/>
</dbReference>
<name>A0A8J6Y7Z4_9BACT</name>
<evidence type="ECO:0000313" key="6">
    <source>
        <dbReference type="EMBL" id="MBD3868990.1"/>
    </source>
</evidence>
<dbReference type="AlphaFoldDB" id="A0A8J6Y7Z4"/>
<dbReference type="InterPro" id="IPR029064">
    <property type="entry name" value="Ribosomal_eL30-like_sf"/>
</dbReference>
<dbReference type="PANTHER" id="PTHR43191">
    <property type="entry name" value="RRNA METHYLTRANSFERASE 3"/>
    <property type="match status" value="1"/>
</dbReference>
<sequence>MNESRWHGVAEACRRLLAPAERSRSRKFILEGFRLHERAVRAGAQVEVVLIAESAQAGPSRRLAEIMVGLSSSGARLVTAPDEVVDELTGGRGGGPLVGIAPIPAEPVLHDQSDDATYLVAADVEDPGNVGAMIRTALAAGCTGFVAAGISDPYHPKAVRTSMGSLFRIPVIRYESSLAAVMELKRSGIGCIGAISRDGAPLHEAGHLWKGKQSALFLGSEARGLPEEVVEALDGAVTIPMTKDVDSFSVNAAAAIILYERFRGQGK</sequence>
<dbReference type="InterPro" id="IPR053888">
    <property type="entry name" value="MRM3-like_sub_bind"/>
</dbReference>
<dbReference type="InterPro" id="IPR029028">
    <property type="entry name" value="Alpha/beta_knot_MTases"/>
</dbReference>
<comment type="caution">
    <text evidence="6">The sequence shown here is derived from an EMBL/GenBank/DDBJ whole genome shotgun (WGS) entry which is preliminary data.</text>
</comment>
<protein>
    <submittedName>
        <fullName evidence="6">RNA methyltransferase</fullName>
    </submittedName>
</protein>
<evidence type="ECO:0000259" key="4">
    <source>
        <dbReference type="Pfam" id="PF00588"/>
    </source>
</evidence>
<accession>A0A8J6Y7Z4</accession>
<comment type="similarity">
    <text evidence="1">Belongs to the class IV-like SAM-binding methyltransferase superfamily. RNA methyltransferase TrmH family.</text>
</comment>
<dbReference type="Gene3D" id="3.40.1280.10">
    <property type="match status" value="1"/>
</dbReference>
<organism evidence="6 7">
    <name type="scientific">Candidatus Polarisedimenticola svalbardensis</name>
    <dbReference type="NCBI Taxonomy" id="2886004"/>
    <lineage>
        <taxon>Bacteria</taxon>
        <taxon>Pseudomonadati</taxon>
        <taxon>Acidobacteriota</taxon>
        <taxon>Candidatus Polarisedimenticolia</taxon>
        <taxon>Candidatus Polarisedimenticolales</taxon>
        <taxon>Candidatus Polarisedimenticolaceae</taxon>
        <taxon>Candidatus Polarisedimenticola</taxon>
    </lineage>
</organism>
<dbReference type="SUPFAM" id="SSF75217">
    <property type="entry name" value="alpha/beta knot"/>
    <property type="match status" value="1"/>
</dbReference>
<dbReference type="InterPro" id="IPR051259">
    <property type="entry name" value="rRNA_Methyltransferase"/>
</dbReference>
<reference evidence="6 7" key="1">
    <citation type="submission" date="2020-08" db="EMBL/GenBank/DDBJ databases">
        <title>Acidobacteriota in marine sediments use diverse sulfur dissimilation pathways.</title>
        <authorList>
            <person name="Wasmund K."/>
        </authorList>
    </citation>
    <scope>NUCLEOTIDE SEQUENCE [LARGE SCALE GENOMIC DNA]</scope>
    <source>
        <strain evidence="6">MAG AM4</strain>
    </source>
</reference>
<dbReference type="SUPFAM" id="SSF55315">
    <property type="entry name" value="L30e-like"/>
    <property type="match status" value="1"/>
</dbReference>
<evidence type="ECO:0000256" key="1">
    <source>
        <dbReference type="ARBA" id="ARBA00007228"/>
    </source>
</evidence>
<dbReference type="GO" id="GO:0003723">
    <property type="term" value="F:RNA binding"/>
    <property type="evidence" value="ECO:0007669"/>
    <property type="project" value="InterPro"/>
</dbReference>
<dbReference type="Pfam" id="PF22435">
    <property type="entry name" value="MRM3-like_sub_bind"/>
    <property type="match status" value="1"/>
</dbReference>
<dbReference type="CDD" id="cd18095">
    <property type="entry name" value="SpoU-like_rRNA-MTase"/>
    <property type="match status" value="1"/>
</dbReference>